<dbReference type="EMBL" id="AP027370">
    <property type="protein sequence ID" value="BDY12125.1"/>
    <property type="molecule type" value="Genomic_DNA"/>
</dbReference>
<organism evidence="1 2">
    <name type="scientific">Hydrogenimonas cancrithermarum</name>
    <dbReference type="NCBI Taxonomy" id="2993563"/>
    <lineage>
        <taxon>Bacteria</taxon>
        <taxon>Pseudomonadati</taxon>
        <taxon>Campylobacterota</taxon>
        <taxon>Epsilonproteobacteria</taxon>
        <taxon>Campylobacterales</taxon>
        <taxon>Hydrogenimonadaceae</taxon>
        <taxon>Hydrogenimonas</taxon>
    </lineage>
</organism>
<reference evidence="1 2" key="1">
    <citation type="submission" date="2023-03" db="EMBL/GenBank/DDBJ databases">
        <title>Description of Hydrogenimonas sp. ISO32.</title>
        <authorList>
            <person name="Mino S."/>
            <person name="Fukazawa S."/>
            <person name="Sawabe T."/>
        </authorList>
    </citation>
    <scope>NUCLEOTIDE SEQUENCE [LARGE SCALE GENOMIC DNA]</scope>
    <source>
        <strain evidence="1 2">ISO32</strain>
    </source>
</reference>
<name>A0ABM8FIL5_9BACT</name>
<dbReference type="InterPro" id="IPR010980">
    <property type="entry name" value="Cyt_c/b562"/>
</dbReference>
<keyword evidence="2" id="KW-1185">Reference proteome</keyword>
<dbReference type="RefSeq" id="WP_286337329.1">
    <property type="nucleotide sequence ID" value="NZ_AP027370.1"/>
</dbReference>
<dbReference type="SUPFAM" id="SSF47175">
    <property type="entry name" value="Cytochromes"/>
    <property type="match status" value="1"/>
</dbReference>
<gene>
    <name evidence="1" type="ORF">HCR_04370</name>
</gene>
<sequence length="146" mass="16720">MKKIVLALGLGLAVLVAGQAQKPLAPEQKALKNTMQTMSKGLMRIQKAILYNDKQELLAGVRMLKTVQPGFLTEHGEALKKYMPENPKFAVSLAKKSEQNIERYVRMMRSDIFSKHDYSKISAGYTHIMQECVGCHQKLRQWKWER</sequence>
<evidence type="ECO:0000313" key="1">
    <source>
        <dbReference type="EMBL" id="BDY12125.1"/>
    </source>
</evidence>
<accession>A0ABM8FIL5</accession>
<protein>
    <recommendedName>
        <fullName evidence="3">Cytochrome C</fullName>
    </recommendedName>
</protein>
<dbReference type="Proteomes" id="UP001321445">
    <property type="component" value="Chromosome"/>
</dbReference>
<proteinExistence type="predicted"/>
<evidence type="ECO:0000313" key="2">
    <source>
        <dbReference type="Proteomes" id="UP001321445"/>
    </source>
</evidence>
<evidence type="ECO:0008006" key="3">
    <source>
        <dbReference type="Google" id="ProtNLM"/>
    </source>
</evidence>